<evidence type="ECO:0000256" key="5">
    <source>
        <dbReference type="ARBA" id="ARBA00022989"/>
    </source>
</evidence>
<evidence type="ECO:0000313" key="9">
    <source>
        <dbReference type="Proteomes" id="UP000259273"/>
    </source>
</evidence>
<dbReference type="STRING" id="1121937.GCA_000423125_00273"/>
<dbReference type="Proteomes" id="UP000259273">
    <property type="component" value="Unassembled WGS sequence"/>
</dbReference>
<feature type="transmembrane region" description="Helical" evidence="7">
    <location>
        <begin position="173"/>
        <end position="195"/>
    </location>
</feature>
<accession>A0A3C1KI12</accession>
<evidence type="ECO:0000256" key="2">
    <source>
        <dbReference type="ARBA" id="ARBA00022448"/>
    </source>
</evidence>
<feature type="transmembrane region" description="Helical" evidence="7">
    <location>
        <begin position="201"/>
        <end position="222"/>
    </location>
</feature>
<protein>
    <submittedName>
        <fullName evidence="8">AEC family transporter</fullName>
    </submittedName>
</protein>
<evidence type="ECO:0000256" key="1">
    <source>
        <dbReference type="ARBA" id="ARBA00004141"/>
    </source>
</evidence>
<evidence type="ECO:0000256" key="7">
    <source>
        <dbReference type="SAM" id="Phobius"/>
    </source>
</evidence>
<dbReference type="InterPro" id="IPR004776">
    <property type="entry name" value="Mem_transp_PIN-like"/>
</dbReference>
<dbReference type="EMBL" id="DMND01000022">
    <property type="protein sequence ID" value="HAN26339.1"/>
    <property type="molecule type" value="Genomic_DNA"/>
</dbReference>
<dbReference type="AlphaFoldDB" id="A0A3C1KI12"/>
<gene>
    <name evidence="8" type="ORF">DCP75_01115</name>
</gene>
<comment type="subcellular location">
    <subcellularLocation>
        <location evidence="1">Membrane</location>
        <topology evidence="1">Multi-pass membrane protein</topology>
    </subcellularLocation>
</comment>
<keyword evidence="3" id="KW-1003">Cell membrane</keyword>
<sequence length="280" mass="29002">DLNLWQLTLTAAAVSLPTFGWVMLGLVLRLLGWLQPRHVQAISKFAFNAALPLLLFISAAGVDFAAMGGATYLLAGVLATVLTLCLSWIYARWRGFAPATLGVFVQAGFRSNLAILGFALCHAAYGEQGLSLAALPVAVMTALYNALAVWVLQVTHGGSRSLGGLLVGLVRNPLLLGIGAGMLYAVCGIPLPGFTPVVSQLLSQGFLPLVLVSIGAAMRLSLLRSAGSVTWEAAGWRLLVGPAIGVVLAVSLGVAPMQLGVLFLLLSSPVAAASFVMVVA</sequence>
<keyword evidence="5 7" id="KW-1133">Transmembrane helix</keyword>
<feature type="transmembrane region" description="Helical" evidence="7">
    <location>
        <begin position="103"/>
        <end position="125"/>
    </location>
</feature>
<evidence type="ECO:0000256" key="3">
    <source>
        <dbReference type="ARBA" id="ARBA00022475"/>
    </source>
</evidence>
<comment type="caution">
    <text evidence="8">The sequence shown here is derived from an EMBL/GenBank/DDBJ whole genome shotgun (WGS) entry which is preliminary data.</text>
</comment>
<dbReference type="PANTHER" id="PTHR36838:SF4">
    <property type="entry name" value="AUXIN EFFLUX CARRIER FAMILY PROTEIN"/>
    <property type="match status" value="1"/>
</dbReference>
<feature type="transmembrane region" description="Helical" evidence="7">
    <location>
        <begin position="12"/>
        <end position="33"/>
    </location>
</feature>
<feature type="transmembrane region" description="Helical" evidence="7">
    <location>
        <begin position="234"/>
        <end position="255"/>
    </location>
</feature>
<evidence type="ECO:0000313" key="8">
    <source>
        <dbReference type="EMBL" id="HAN26339.1"/>
    </source>
</evidence>
<feature type="non-terminal residue" evidence="8">
    <location>
        <position position="280"/>
    </location>
</feature>
<name>A0A3C1KI12_9GAMM</name>
<dbReference type="Pfam" id="PF03547">
    <property type="entry name" value="Mem_trans"/>
    <property type="match status" value="1"/>
</dbReference>
<evidence type="ECO:0000256" key="6">
    <source>
        <dbReference type="ARBA" id="ARBA00023136"/>
    </source>
</evidence>
<feature type="transmembrane region" description="Helical" evidence="7">
    <location>
        <begin position="131"/>
        <end position="152"/>
    </location>
</feature>
<feature type="transmembrane region" description="Helical" evidence="7">
    <location>
        <begin position="45"/>
        <end position="66"/>
    </location>
</feature>
<feature type="non-terminal residue" evidence="8">
    <location>
        <position position="1"/>
    </location>
</feature>
<dbReference type="GO" id="GO:0016020">
    <property type="term" value="C:membrane"/>
    <property type="evidence" value="ECO:0007669"/>
    <property type="project" value="UniProtKB-SubCell"/>
</dbReference>
<keyword evidence="2" id="KW-0813">Transport</keyword>
<feature type="transmembrane region" description="Helical" evidence="7">
    <location>
        <begin position="261"/>
        <end position="279"/>
    </location>
</feature>
<keyword evidence="4 7" id="KW-0812">Transmembrane</keyword>
<keyword evidence="6 7" id="KW-0472">Membrane</keyword>
<feature type="transmembrane region" description="Helical" evidence="7">
    <location>
        <begin position="72"/>
        <end position="91"/>
    </location>
</feature>
<reference evidence="8 9" key="1">
    <citation type="journal article" date="2018" name="Nat. Biotechnol.">
        <title>A standardized bacterial taxonomy based on genome phylogeny substantially revises the tree of life.</title>
        <authorList>
            <person name="Parks D.H."/>
            <person name="Chuvochina M."/>
            <person name="Waite D.W."/>
            <person name="Rinke C."/>
            <person name="Skarshewski A."/>
            <person name="Chaumeil P.A."/>
            <person name="Hugenholtz P."/>
        </authorList>
    </citation>
    <scope>NUCLEOTIDE SEQUENCE [LARGE SCALE GENOMIC DNA]</scope>
    <source>
        <strain evidence="8">UBA9158</strain>
    </source>
</reference>
<proteinExistence type="predicted"/>
<organism evidence="8 9">
    <name type="scientific">Haliea salexigens</name>
    <dbReference type="NCBI Taxonomy" id="287487"/>
    <lineage>
        <taxon>Bacteria</taxon>
        <taxon>Pseudomonadati</taxon>
        <taxon>Pseudomonadota</taxon>
        <taxon>Gammaproteobacteria</taxon>
        <taxon>Cellvibrionales</taxon>
        <taxon>Halieaceae</taxon>
        <taxon>Haliea</taxon>
    </lineage>
</organism>
<dbReference type="PANTHER" id="PTHR36838">
    <property type="entry name" value="AUXIN EFFLUX CARRIER FAMILY PROTEIN"/>
    <property type="match status" value="1"/>
</dbReference>
<dbReference type="GO" id="GO:0055085">
    <property type="term" value="P:transmembrane transport"/>
    <property type="evidence" value="ECO:0007669"/>
    <property type="project" value="InterPro"/>
</dbReference>
<evidence type="ECO:0000256" key="4">
    <source>
        <dbReference type="ARBA" id="ARBA00022692"/>
    </source>
</evidence>